<keyword evidence="2" id="KW-1185">Reference proteome</keyword>
<accession>A0ABY4SMH7</accession>
<dbReference type="RefSeq" id="WP_249751275.1">
    <property type="nucleotide sequence ID" value="NZ_CP097298.1"/>
</dbReference>
<dbReference type="PANTHER" id="PTHR18964">
    <property type="entry name" value="ROK (REPRESSOR, ORF, KINASE) FAMILY"/>
    <property type="match status" value="1"/>
</dbReference>
<sequence length="289" mass="29326">MSQPVFLAVETGGTKIVWRIADASGVALDEGRFPTGRPEDAAEQLVAAVADREVAALGVASFGPVIADPASDDYGRMLPTPKPGWAGFNLARALSERLDAPYAVDTDVNAAARAEAALGAGRGARAVAYVTVGTGVGGGLVVDGRTLKGALHPEIGHLSVRRAPGDAQASACPFHDDCVEGLAAGPAVQARLAGRRLEAAPGVRGFVADYLGQLVAALVFAWAPDRIVFGGGVMSTPGLLAEVETAARRAVAGYGSAVVMGAAGYLVPAALEHAGLEGALLMARDVKRL</sequence>
<gene>
    <name evidence="1" type="ORF">M8231_02775</name>
</gene>
<dbReference type="EMBL" id="CP097649">
    <property type="protein sequence ID" value="URI15932.1"/>
    <property type="molecule type" value="Genomic_DNA"/>
</dbReference>
<name>A0ABY4SMH7_9CAUL</name>
<dbReference type="PANTHER" id="PTHR18964:SF169">
    <property type="entry name" value="N-ACETYLMANNOSAMINE KINASE"/>
    <property type="match status" value="1"/>
</dbReference>
<reference evidence="1" key="1">
    <citation type="submission" date="2022-05" db="EMBL/GenBank/DDBJ databases">
        <title>Brevundimonas albigilva TT17 genome sequence.</title>
        <authorList>
            <person name="Lee K."/>
            <person name="Son H."/>
        </authorList>
    </citation>
    <scope>NUCLEOTIDE SEQUENCE</scope>
    <source>
        <strain evidence="1">TT17</strain>
    </source>
</reference>
<dbReference type="InterPro" id="IPR043129">
    <property type="entry name" value="ATPase_NBD"/>
</dbReference>
<dbReference type="SUPFAM" id="SSF53067">
    <property type="entry name" value="Actin-like ATPase domain"/>
    <property type="match status" value="1"/>
</dbReference>
<dbReference type="PROSITE" id="PS01125">
    <property type="entry name" value="ROK"/>
    <property type="match status" value="1"/>
</dbReference>
<proteinExistence type="predicted"/>
<evidence type="ECO:0000313" key="2">
    <source>
        <dbReference type="Proteomes" id="UP001055429"/>
    </source>
</evidence>
<organism evidence="1 2">
    <name type="scientific">Brevundimonas albigilva</name>
    <dbReference type="NCBI Taxonomy" id="1312364"/>
    <lineage>
        <taxon>Bacteria</taxon>
        <taxon>Pseudomonadati</taxon>
        <taxon>Pseudomonadota</taxon>
        <taxon>Alphaproteobacteria</taxon>
        <taxon>Caulobacterales</taxon>
        <taxon>Caulobacteraceae</taxon>
        <taxon>Brevundimonas</taxon>
    </lineage>
</organism>
<dbReference type="InterPro" id="IPR000600">
    <property type="entry name" value="ROK"/>
</dbReference>
<dbReference type="Proteomes" id="UP001055429">
    <property type="component" value="Chromosome"/>
</dbReference>
<dbReference type="Pfam" id="PF00480">
    <property type="entry name" value="ROK"/>
    <property type="match status" value="1"/>
</dbReference>
<dbReference type="InterPro" id="IPR049874">
    <property type="entry name" value="ROK_cs"/>
</dbReference>
<evidence type="ECO:0000313" key="1">
    <source>
        <dbReference type="EMBL" id="URI15932.1"/>
    </source>
</evidence>
<dbReference type="Gene3D" id="3.30.420.40">
    <property type="match status" value="2"/>
</dbReference>
<protein>
    <submittedName>
        <fullName evidence="1">ROK family protein</fullName>
    </submittedName>
</protein>